<protein>
    <recommendedName>
        <fullName evidence="3">Peptidase S9 prolyl oligopeptidase catalytic domain-containing protein</fullName>
    </recommendedName>
</protein>
<evidence type="ECO:0008006" key="3">
    <source>
        <dbReference type="Google" id="ProtNLM"/>
    </source>
</evidence>
<name>A0A0X3UPK1_9ACTN</name>
<dbReference type="EMBL" id="LLZH01000121">
    <property type="protein sequence ID" value="KUL34509.1"/>
    <property type="molecule type" value="Genomic_DNA"/>
</dbReference>
<dbReference type="RefSeq" id="WP_067690557.1">
    <property type="nucleotide sequence ID" value="NZ_LLZH01000121.1"/>
</dbReference>
<dbReference type="AlphaFoldDB" id="A0A0X3UPK1"/>
<keyword evidence="2" id="KW-1185">Reference proteome</keyword>
<accession>A0A0X3UPK1</accession>
<evidence type="ECO:0000313" key="1">
    <source>
        <dbReference type="EMBL" id="KUL34509.1"/>
    </source>
</evidence>
<evidence type="ECO:0000313" key="2">
    <source>
        <dbReference type="Proteomes" id="UP000053244"/>
    </source>
</evidence>
<reference evidence="1 2" key="1">
    <citation type="submission" date="2015-10" db="EMBL/GenBank/DDBJ databases">
        <authorList>
            <person name="Gilbert D.G."/>
        </authorList>
    </citation>
    <scope>NUCLEOTIDE SEQUENCE [LARGE SCALE GENOMIC DNA]</scope>
    <source>
        <strain evidence="1 2">NRRL B-16712</strain>
    </source>
</reference>
<gene>
    <name evidence="1" type="ORF">ADL15_15640</name>
</gene>
<organism evidence="1 2">
    <name type="scientific">Actinoplanes awajinensis subsp. mycoplanecinus</name>
    <dbReference type="NCBI Taxonomy" id="135947"/>
    <lineage>
        <taxon>Bacteria</taxon>
        <taxon>Bacillati</taxon>
        <taxon>Actinomycetota</taxon>
        <taxon>Actinomycetes</taxon>
        <taxon>Micromonosporales</taxon>
        <taxon>Micromonosporaceae</taxon>
        <taxon>Actinoplanes</taxon>
    </lineage>
</organism>
<comment type="caution">
    <text evidence="1">The sequence shown here is derived from an EMBL/GenBank/DDBJ whole genome shotgun (WGS) entry which is preliminary data.</text>
</comment>
<dbReference type="Proteomes" id="UP000053244">
    <property type="component" value="Unassembled WGS sequence"/>
</dbReference>
<sequence>MHDAAPPMLFLHGDKDSSTVLEDARELAGRLRKGRRLKKGTSCVFYAAVDKNGNQSEAKVKKQKLTRWPHR</sequence>
<proteinExistence type="predicted"/>